<dbReference type="Proteomes" id="UP000473325">
    <property type="component" value="Unassembled WGS sequence"/>
</dbReference>
<dbReference type="InterPro" id="IPR021848">
    <property type="entry name" value="HODM_asu-like"/>
</dbReference>
<evidence type="ECO:0000313" key="1">
    <source>
        <dbReference type="EMBL" id="MXG89213.1"/>
    </source>
</evidence>
<sequence length="353" mass="39481">MTTTTEAPVPPIAPLDTPAVRAFLAQPLDHMARLPWPFPDGYEAFRYSVNVDQARVPRPTLAGEWGRHLVDLGGAEYPTIMAERRAVLAADPARVKVLPGMELACWDLLLYYFRDLALSYPEVMHLDERVDGDADRFRWRNDLLGTDQEFTLGREETLPCGPLEMLAREVPDDLLLVRERDGRLHFDAGAVTFAAAWSVSFDVGMDMYEIHGPVPRMTGSGMTARAEQFLLRMPADQVFRRVNWNVAASPTRTYDISLEALPAWAGDMDAALAAGTAIPDCQLRIELEHFVRLPMSGAVTFNIRTFMASLAEVRRFPAYAAQLATILDELPEDLATYKGFAHLIPQMVAYLRS</sequence>
<name>A0A6L7EPH5_9ACTN</name>
<dbReference type="AlphaFoldDB" id="A0A6L7EPH5"/>
<accession>A0A6L7EPH5</accession>
<dbReference type="RefSeq" id="WP_160876377.1">
    <property type="nucleotide sequence ID" value="NZ_WUEK01000003.1"/>
</dbReference>
<protein>
    <submittedName>
        <fullName evidence="1">DUF3445 domain-containing protein</fullName>
    </submittedName>
</protein>
<dbReference type="EMBL" id="WUEK01000003">
    <property type="protein sequence ID" value="MXG89213.1"/>
    <property type="molecule type" value="Genomic_DNA"/>
</dbReference>
<gene>
    <name evidence="1" type="ORF">GRQ65_06585</name>
</gene>
<reference evidence="1 2" key="1">
    <citation type="submission" date="2019-12" db="EMBL/GenBank/DDBJ databases">
        <authorList>
            <person name="Kun Z."/>
        </authorList>
    </citation>
    <scope>NUCLEOTIDE SEQUENCE [LARGE SCALE GENOMIC DNA]</scope>
    <source>
        <strain evidence="1 2">YIM 123512</strain>
    </source>
</reference>
<dbReference type="Pfam" id="PF11927">
    <property type="entry name" value="HODM_asu-like"/>
    <property type="match status" value="1"/>
</dbReference>
<proteinExistence type="predicted"/>
<keyword evidence="2" id="KW-1185">Reference proteome</keyword>
<comment type="caution">
    <text evidence="1">The sequence shown here is derived from an EMBL/GenBank/DDBJ whole genome shotgun (WGS) entry which is preliminary data.</text>
</comment>
<organism evidence="1 2">
    <name type="scientific">Nocardioides flavescens</name>
    <dbReference type="NCBI Taxonomy" id="2691959"/>
    <lineage>
        <taxon>Bacteria</taxon>
        <taxon>Bacillati</taxon>
        <taxon>Actinomycetota</taxon>
        <taxon>Actinomycetes</taxon>
        <taxon>Propionibacteriales</taxon>
        <taxon>Nocardioidaceae</taxon>
        <taxon>Nocardioides</taxon>
    </lineage>
</organism>
<evidence type="ECO:0000313" key="2">
    <source>
        <dbReference type="Proteomes" id="UP000473325"/>
    </source>
</evidence>